<evidence type="ECO:0000256" key="2">
    <source>
        <dbReference type="ARBA" id="ARBA00001946"/>
    </source>
</evidence>
<dbReference type="InterPro" id="IPR000086">
    <property type="entry name" value="NUDIX_hydrolase_dom"/>
</dbReference>
<protein>
    <submittedName>
        <fullName evidence="8">Coenzyme A pyrophosphatase</fullName>
    </submittedName>
</protein>
<dbReference type="Proteomes" id="UP000826725">
    <property type="component" value="Chromosome"/>
</dbReference>
<evidence type="ECO:0000256" key="1">
    <source>
        <dbReference type="ARBA" id="ARBA00001936"/>
    </source>
</evidence>
<dbReference type="KEGG" id="dbk:DGMP_19010"/>
<evidence type="ECO:0000313" key="8">
    <source>
        <dbReference type="EMBL" id="BCL61208.1"/>
    </source>
</evidence>
<evidence type="ECO:0000256" key="3">
    <source>
        <dbReference type="ARBA" id="ARBA00022723"/>
    </source>
</evidence>
<dbReference type="GO" id="GO:0046872">
    <property type="term" value="F:metal ion binding"/>
    <property type="evidence" value="ECO:0007669"/>
    <property type="project" value="UniProtKB-KW"/>
</dbReference>
<keyword evidence="5" id="KW-0460">Magnesium</keyword>
<comment type="cofactor">
    <cofactor evidence="1">
        <name>Mn(2+)</name>
        <dbReference type="ChEBI" id="CHEBI:29035"/>
    </cofactor>
</comment>
<accession>A0A8D5FLI9</accession>
<dbReference type="PANTHER" id="PTHR12992">
    <property type="entry name" value="NUDIX HYDROLASE"/>
    <property type="match status" value="1"/>
</dbReference>
<comment type="cofactor">
    <cofactor evidence="2">
        <name>Mg(2+)</name>
        <dbReference type="ChEBI" id="CHEBI:18420"/>
    </cofactor>
</comment>
<dbReference type="AlphaFoldDB" id="A0A8D5FLI9"/>
<dbReference type="PANTHER" id="PTHR12992:SF11">
    <property type="entry name" value="MITOCHONDRIAL COENZYME A DIPHOSPHATASE NUDT8"/>
    <property type="match status" value="1"/>
</dbReference>
<dbReference type="PROSITE" id="PS51462">
    <property type="entry name" value="NUDIX"/>
    <property type="match status" value="1"/>
</dbReference>
<sequence length="163" mass="18903">MQKPSAAVAIIKSLTPEKSFLVIRRAIHPNDPWSGHFSFPGGRKEDTDRDLLETCIRETREEVGITLSENKLQTTLPVTTVGKNLNFEIIVQPFLFELSKQPPLILNPHEVQKSCWLKERDFLDQTRHQEIEMIPGTMFPAFPLGDYFLWGFTYKILRFILEM</sequence>
<name>A0A8D5FLI9_9BACT</name>
<dbReference type="Pfam" id="PF00293">
    <property type="entry name" value="NUDIX"/>
    <property type="match status" value="1"/>
</dbReference>
<feature type="domain" description="Nudix hydrolase" evidence="7">
    <location>
        <begin position="1"/>
        <end position="139"/>
    </location>
</feature>
<proteinExistence type="predicted"/>
<dbReference type="EMBL" id="AP024086">
    <property type="protein sequence ID" value="BCL61208.1"/>
    <property type="molecule type" value="Genomic_DNA"/>
</dbReference>
<evidence type="ECO:0000256" key="6">
    <source>
        <dbReference type="ARBA" id="ARBA00023211"/>
    </source>
</evidence>
<evidence type="ECO:0000313" key="9">
    <source>
        <dbReference type="Proteomes" id="UP000826725"/>
    </source>
</evidence>
<gene>
    <name evidence="8" type="ORF">DGMP_19010</name>
</gene>
<dbReference type="RefSeq" id="WP_228857239.1">
    <property type="nucleotide sequence ID" value="NZ_AP024086.1"/>
</dbReference>
<keyword evidence="4" id="KW-0378">Hydrolase</keyword>
<evidence type="ECO:0000256" key="4">
    <source>
        <dbReference type="ARBA" id="ARBA00022801"/>
    </source>
</evidence>
<dbReference type="InterPro" id="IPR045121">
    <property type="entry name" value="CoAse"/>
</dbReference>
<keyword evidence="6" id="KW-0464">Manganese</keyword>
<evidence type="ECO:0000259" key="7">
    <source>
        <dbReference type="PROSITE" id="PS51462"/>
    </source>
</evidence>
<keyword evidence="9" id="KW-1185">Reference proteome</keyword>
<dbReference type="CDD" id="cd03426">
    <property type="entry name" value="NUDIX_CoAse_Nudt7"/>
    <property type="match status" value="1"/>
</dbReference>
<evidence type="ECO:0000256" key="5">
    <source>
        <dbReference type="ARBA" id="ARBA00022842"/>
    </source>
</evidence>
<reference evidence="8" key="1">
    <citation type="submission" date="2020-09" db="EMBL/GenBank/DDBJ databases">
        <title>Desulfogranum mesoprofundum gen. nov., sp. nov., a novel mesophilic, sulfate-reducing chemolithoautotroph isolated from a deep-sea hydrothermal vent chimney in the Suiyo Seamount.</title>
        <authorList>
            <person name="Hashimoto Y."/>
            <person name="Nakagawa S."/>
        </authorList>
    </citation>
    <scope>NUCLEOTIDE SEQUENCE</scope>
    <source>
        <strain evidence="8">KT2</strain>
    </source>
</reference>
<keyword evidence="3" id="KW-0479">Metal-binding</keyword>
<dbReference type="GO" id="GO:0010945">
    <property type="term" value="F:coenzyme A diphosphatase activity"/>
    <property type="evidence" value="ECO:0007669"/>
    <property type="project" value="InterPro"/>
</dbReference>
<organism evidence="8 9">
    <name type="scientific">Desulfomarina profundi</name>
    <dbReference type="NCBI Taxonomy" id="2772557"/>
    <lineage>
        <taxon>Bacteria</taxon>
        <taxon>Pseudomonadati</taxon>
        <taxon>Thermodesulfobacteriota</taxon>
        <taxon>Desulfobulbia</taxon>
        <taxon>Desulfobulbales</taxon>
        <taxon>Desulfobulbaceae</taxon>
        <taxon>Desulfomarina</taxon>
    </lineage>
</organism>